<dbReference type="EMBL" id="RBEE01000023">
    <property type="protein sequence ID" value="RNL52345.1"/>
    <property type="molecule type" value="Genomic_DNA"/>
</dbReference>
<sequence length="125" mass="14005">MDENQISYLVRGCIYSVYKALGPGLLASAYHAVLLHVLREEGLEVQSEVFLPIIYNGIIFDAGYRIDLLIENLVLIEIKSVENLLPVHHKQVLTYLKLLNLKLGLLVNFNSSDISTAIVRKVNGL</sequence>
<accession>A0A3N0BUC9</accession>
<comment type="caution">
    <text evidence="1">The sequence shown here is derived from an EMBL/GenBank/DDBJ whole genome shotgun (WGS) entry which is preliminary data.</text>
</comment>
<dbReference type="Gene3D" id="3.90.320.10">
    <property type="match status" value="1"/>
</dbReference>
<name>A0A3N0BUC9_9SPHI</name>
<dbReference type="InterPro" id="IPR026350">
    <property type="entry name" value="GxxExxY"/>
</dbReference>
<gene>
    <name evidence="1" type="ORF">D7004_12330</name>
</gene>
<organism evidence="1 2">
    <name type="scientific">Pedobacter jejuensis</name>
    <dbReference type="NCBI Taxonomy" id="1268550"/>
    <lineage>
        <taxon>Bacteria</taxon>
        <taxon>Pseudomonadati</taxon>
        <taxon>Bacteroidota</taxon>
        <taxon>Sphingobacteriia</taxon>
        <taxon>Sphingobacteriales</taxon>
        <taxon>Sphingobacteriaceae</taxon>
        <taxon>Pedobacter</taxon>
    </lineage>
</organism>
<dbReference type="AlphaFoldDB" id="A0A3N0BUC9"/>
<dbReference type="NCBIfam" id="TIGR04256">
    <property type="entry name" value="GxxExxY"/>
    <property type="match status" value="1"/>
</dbReference>
<dbReference type="InterPro" id="IPR011604">
    <property type="entry name" value="PDDEXK-like_dom_sf"/>
</dbReference>
<keyword evidence="2" id="KW-1185">Reference proteome</keyword>
<evidence type="ECO:0000313" key="1">
    <source>
        <dbReference type="EMBL" id="RNL52345.1"/>
    </source>
</evidence>
<dbReference type="RefSeq" id="WP_123206149.1">
    <property type="nucleotide sequence ID" value="NZ_RBEE01000023.1"/>
</dbReference>
<protein>
    <submittedName>
        <fullName evidence="1">GxxExxY protein</fullName>
    </submittedName>
</protein>
<proteinExistence type="predicted"/>
<dbReference type="OrthoDB" id="1119698at2"/>
<dbReference type="Pfam" id="PF13366">
    <property type="entry name" value="PDDEXK_3"/>
    <property type="match status" value="1"/>
</dbReference>
<dbReference type="Proteomes" id="UP000274046">
    <property type="component" value="Unassembled WGS sequence"/>
</dbReference>
<evidence type="ECO:0000313" key="2">
    <source>
        <dbReference type="Proteomes" id="UP000274046"/>
    </source>
</evidence>
<reference evidence="1 2" key="1">
    <citation type="submission" date="2018-10" db="EMBL/GenBank/DDBJ databases">
        <title>Genome sequencing of Pedobacter jejuensis TNB23.</title>
        <authorList>
            <person name="Cho Y.-J."/>
            <person name="Cho A."/>
            <person name="Kim O.-S."/>
        </authorList>
    </citation>
    <scope>NUCLEOTIDE SEQUENCE [LARGE SCALE GENOMIC DNA]</scope>
    <source>
        <strain evidence="1 2">TNB23</strain>
    </source>
</reference>